<dbReference type="Proteomes" id="UP000501690">
    <property type="component" value="Linkage Group LG9"/>
</dbReference>
<proteinExistence type="predicted"/>
<evidence type="ECO:0000313" key="1">
    <source>
        <dbReference type="EMBL" id="QCE08262.1"/>
    </source>
</evidence>
<name>A0A4D6N5U3_VIGUN</name>
<dbReference type="EMBL" id="CP039353">
    <property type="protein sequence ID" value="QCE08262.1"/>
    <property type="molecule type" value="Genomic_DNA"/>
</dbReference>
<reference evidence="1 2" key="1">
    <citation type="submission" date="2019-04" db="EMBL/GenBank/DDBJ databases">
        <title>An improved genome assembly and genetic linkage map for asparagus bean, Vigna unguiculata ssp. sesquipedialis.</title>
        <authorList>
            <person name="Xia Q."/>
            <person name="Zhang R."/>
            <person name="Dong Y."/>
        </authorList>
    </citation>
    <scope>NUCLEOTIDE SEQUENCE [LARGE SCALE GENOMIC DNA]</scope>
    <source>
        <tissue evidence="1">Leaf</tissue>
    </source>
</reference>
<protein>
    <submittedName>
        <fullName evidence="1">Uncharacterized protein</fullName>
    </submittedName>
</protein>
<sequence>MCGSAEEDEAAAVEVNDERVMRPSVPLIGGNALCSTETASDSRLFGGNDWNCSGRLLKVARETLAALHEHVLGSFCRNVKELVMPCGKQSGLHARTMLEDAARVKQIARGSFSLHLQRILHSSTKSSLSLTFRTSIILFSDVSWWFENGGDDSVKCRDNGYVKMRSAPPSSSPARFVNGRCTEDGGDWRTDSGGLRACENLIAVMRSRNHKPEGPEFKSTAQKLVEERKEETELMKIFGGAVLQKYKESIDDTEEGLGAGRSPLQDLKKIAEEIGCVLKNWAQPNKDDATKKDQVLACRRRFLEELWSARPGRNMRAKVLFDWLMVASWVRTGMGTVASEVGWVSGSARRRVMVPSELGRILRWWKGSTWPYTNILLLPYLIVDFNV</sequence>
<dbReference type="AlphaFoldDB" id="A0A4D6N5U3"/>
<accession>A0A4D6N5U3</accession>
<gene>
    <name evidence="1" type="ORF">DEO72_LG9g3290</name>
</gene>
<evidence type="ECO:0000313" key="2">
    <source>
        <dbReference type="Proteomes" id="UP000501690"/>
    </source>
</evidence>
<organism evidence="1 2">
    <name type="scientific">Vigna unguiculata</name>
    <name type="common">Cowpea</name>
    <dbReference type="NCBI Taxonomy" id="3917"/>
    <lineage>
        <taxon>Eukaryota</taxon>
        <taxon>Viridiplantae</taxon>
        <taxon>Streptophyta</taxon>
        <taxon>Embryophyta</taxon>
        <taxon>Tracheophyta</taxon>
        <taxon>Spermatophyta</taxon>
        <taxon>Magnoliopsida</taxon>
        <taxon>eudicotyledons</taxon>
        <taxon>Gunneridae</taxon>
        <taxon>Pentapetalae</taxon>
        <taxon>rosids</taxon>
        <taxon>fabids</taxon>
        <taxon>Fabales</taxon>
        <taxon>Fabaceae</taxon>
        <taxon>Papilionoideae</taxon>
        <taxon>50 kb inversion clade</taxon>
        <taxon>NPAAA clade</taxon>
        <taxon>indigoferoid/millettioid clade</taxon>
        <taxon>Phaseoleae</taxon>
        <taxon>Vigna</taxon>
    </lineage>
</organism>
<keyword evidence="2" id="KW-1185">Reference proteome</keyword>